<gene>
    <name evidence="1" type="ORF">GMARGA_LOCUS9241</name>
</gene>
<proteinExistence type="predicted"/>
<comment type="caution">
    <text evidence="1">The sequence shown here is derived from an EMBL/GenBank/DDBJ whole genome shotgun (WGS) entry which is preliminary data.</text>
</comment>
<protein>
    <submittedName>
        <fullName evidence="1">22184_t:CDS:1</fullName>
    </submittedName>
</protein>
<dbReference type="EMBL" id="CAJVQB010004909">
    <property type="protein sequence ID" value="CAG8648809.1"/>
    <property type="molecule type" value="Genomic_DNA"/>
</dbReference>
<name>A0ABN7UQ67_GIGMA</name>
<evidence type="ECO:0000313" key="2">
    <source>
        <dbReference type="Proteomes" id="UP000789901"/>
    </source>
</evidence>
<evidence type="ECO:0000313" key="1">
    <source>
        <dbReference type="EMBL" id="CAG8648809.1"/>
    </source>
</evidence>
<dbReference type="Proteomes" id="UP000789901">
    <property type="component" value="Unassembled WGS sequence"/>
</dbReference>
<sequence>MSFKRHYQSYFIKWLLDQYGAEKDKKINVLGAIRCQDNKESFIDNNNDELIDELYTDIEVLNFPNMINLEEYINYPGIKIQINKMAQFEHVKALLKLQKEIKKLQIKAFKQTKIKTYFELVD</sequence>
<keyword evidence="2" id="KW-1185">Reference proteome</keyword>
<reference evidence="1 2" key="1">
    <citation type="submission" date="2021-06" db="EMBL/GenBank/DDBJ databases">
        <authorList>
            <person name="Kallberg Y."/>
            <person name="Tangrot J."/>
            <person name="Rosling A."/>
        </authorList>
    </citation>
    <scope>NUCLEOTIDE SEQUENCE [LARGE SCALE GENOMIC DNA]</scope>
    <source>
        <strain evidence="1 2">120-4 pot B 10/14</strain>
    </source>
</reference>
<accession>A0ABN7UQ67</accession>
<organism evidence="1 2">
    <name type="scientific">Gigaspora margarita</name>
    <dbReference type="NCBI Taxonomy" id="4874"/>
    <lineage>
        <taxon>Eukaryota</taxon>
        <taxon>Fungi</taxon>
        <taxon>Fungi incertae sedis</taxon>
        <taxon>Mucoromycota</taxon>
        <taxon>Glomeromycotina</taxon>
        <taxon>Glomeromycetes</taxon>
        <taxon>Diversisporales</taxon>
        <taxon>Gigasporaceae</taxon>
        <taxon>Gigaspora</taxon>
    </lineage>
</organism>